<accession>A0A6C0K9X8</accession>
<protein>
    <recommendedName>
        <fullName evidence="3">Post-GPI attachment to proteins factor 3</fullName>
    </recommendedName>
</protein>
<keyword evidence="1" id="KW-0472">Membrane</keyword>
<reference evidence="2" key="1">
    <citation type="journal article" date="2020" name="Nature">
        <title>Giant virus diversity and host interactions through global metagenomics.</title>
        <authorList>
            <person name="Schulz F."/>
            <person name="Roux S."/>
            <person name="Paez-Espino D."/>
            <person name="Jungbluth S."/>
            <person name="Walsh D.A."/>
            <person name="Denef V.J."/>
            <person name="McMahon K.D."/>
            <person name="Konstantinidis K.T."/>
            <person name="Eloe-Fadrosh E.A."/>
            <person name="Kyrpides N.C."/>
            <person name="Woyke T."/>
        </authorList>
    </citation>
    <scope>NUCLEOTIDE SEQUENCE</scope>
    <source>
        <strain evidence="2">GVMAG-S-1101172-89</strain>
    </source>
</reference>
<name>A0A6C0K9X8_9ZZZZ</name>
<feature type="transmembrane region" description="Helical" evidence="1">
    <location>
        <begin position="106"/>
        <end position="123"/>
    </location>
</feature>
<evidence type="ECO:0000313" key="2">
    <source>
        <dbReference type="EMBL" id="QHU12964.1"/>
    </source>
</evidence>
<proteinExistence type="predicted"/>
<feature type="transmembrane region" description="Helical" evidence="1">
    <location>
        <begin position="82"/>
        <end position="100"/>
    </location>
</feature>
<organism evidence="2">
    <name type="scientific">viral metagenome</name>
    <dbReference type="NCBI Taxonomy" id="1070528"/>
    <lineage>
        <taxon>unclassified sequences</taxon>
        <taxon>metagenomes</taxon>
        <taxon>organismal metagenomes</taxon>
    </lineage>
</organism>
<keyword evidence="1" id="KW-0812">Transmembrane</keyword>
<keyword evidence="1" id="KW-1133">Transmembrane helix</keyword>
<feature type="transmembrane region" description="Helical" evidence="1">
    <location>
        <begin position="50"/>
        <end position="70"/>
    </location>
</feature>
<feature type="transmembrane region" description="Helical" evidence="1">
    <location>
        <begin position="26"/>
        <end position="44"/>
    </location>
</feature>
<evidence type="ECO:0008006" key="3">
    <source>
        <dbReference type="Google" id="ProtNLM"/>
    </source>
</evidence>
<dbReference type="EMBL" id="MN740811">
    <property type="protein sequence ID" value="QHU12964.1"/>
    <property type="molecule type" value="Genomic_DNA"/>
</dbReference>
<sequence>MVISNEALTTLPHYLAMIPWRNSQDIRYPYMVFVCTSLSFAWHFHGEPKWTMLFFADHLGAVMWFIYDLHLAAGLIENKREFIIAFNTATFLLYVLSVVLGEHHAVWHIFSALKCILVSVVATQD</sequence>
<dbReference type="AlphaFoldDB" id="A0A6C0K9X8"/>
<evidence type="ECO:0000256" key="1">
    <source>
        <dbReference type="SAM" id="Phobius"/>
    </source>
</evidence>